<dbReference type="EMBL" id="BMIH01000002">
    <property type="protein sequence ID" value="GGB26746.1"/>
    <property type="molecule type" value="Genomic_DNA"/>
</dbReference>
<dbReference type="PANTHER" id="PTHR33442">
    <property type="entry name" value="TRANS-3-HYDROXY-L-PROLINE DEHYDRATASE"/>
    <property type="match status" value="1"/>
</dbReference>
<comment type="similarity">
    <text evidence="1">Belongs to the proline racemase family.</text>
</comment>
<protein>
    <submittedName>
        <fullName evidence="2">Hydroxyproline-2-epimerase</fullName>
    </submittedName>
</protein>
<dbReference type="PIRSF" id="PIRSF029792">
    <property type="entry name" value="Pro_racemase"/>
    <property type="match status" value="1"/>
</dbReference>
<reference evidence="2" key="1">
    <citation type="journal article" date="2014" name="Int. J. Syst. Evol. Microbiol.">
        <title>Complete genome sequence of Corynebacterium casei LMG S-19264T (=DSM 44701T), isolated from a smear-ripened cheese.</title>
        <authorList>
            <consortium name="US DOE Joint Genome Institute (JGI-PGF)"/>
            <person name="Walter F."/>
            <person name="Albersmeier A."/>
            <person name="Kalinowski J."/>
            <person name="Ruckert C."/>
        </authorList>
    </citation>
    <scope>NUCLEOTIDE SEQUENCE</scope>
    <source>
        <strain evidence="2">CGMCC 1.15330</strain>
    </source>
</reference>
<gene>
    <name evidence="2" type="ORF">GCM10011380_15410</name>
</gene>
<organism evidence="2 3">
    <name type="scientific">Sphingomonas metalli</name>
    <dbReference type="NCBI Taxonomy" id="1779358"/>
    <lineage>
        <taxon>Bacteria</taxon>
        <taxon>Pseudomonadati</taxon>
        <taxon>Pseudomonadota</taxon>
        <taxon>Alphaproteobacteria</taxon>
        <taxon>Sphingomonadales</taxon>
        <taxon>Sphingomonadaceae</taxon>
        <taxon>Sphingomonas</taxon>
    </lineage>
</organism>
<reference evidence="2" key="2">
    <citation type="submission" date="2020-09" db="EMBL/GenBank/DDBJ databases">
        <authorList>
            <person name="Sun Q."/>
            <person name="Zhou Y."/>
        </authorList>
    </citation>
    <scope>NUCLEOTIDE SEQUENCE</scope>
    <source>
        <strain evidence="2">CGMCC 1.15330</strain>
    </source>
</reference>
<evidence type="ECO:0000256" key="1">
    <source>
        <dbReference type="ARBA" id="ARBA00007529"/>
    </source>
</evidence>
<comment type="caution">
    <text evidence="2">The sequence shown here is derived from an EMBL/GenBank/DDBJ whole genome shotgun (WGS) entry which is preliminary data.</text>
</comment>
<dbReference type="FunFam" id="3.10.310.10:FF:000005">
    <property type="entry name" value="Proline racemase"/>
    <property type="match status" value="1"/>
</dbReference>
<accession>A0A916T1H1</accession>
<evidence type="ECO:0000313" key="3">
    <source>
        <dbReference type="Proteomes" id="UP000623067"/>
    </source>
</evidence>
<evidence type="ECO:0000313" key="2">
    <source>
        <dbReference type="EMBL" id="GGB26746.1"/>
    </source>
</evidence>
<dbReference type="Pfam" id="PF05544">
    <property type="entry name" value="Pro_racemase"/>
    <property type="match status" value="1"/>
</dbReference>
<proteinExistence type="inferred from homology"/>
<dbReference type="Proteomes" id="UP000623067">
    <property type="component" value="Unassembled WGS sequence"/>
</dbReference>
<dbReference type="AlphaFoldDB" id="A0A916T1H1"/>
<dbReference type="RefSeq" id="WP_188658165.1">
    <property type="nucleotide sequence ID" value="NZ_BMIH01000002.1"/>
</dbReference>
<dbReference type="SFLD" id="SFLDS00028">
    <property type="entry name" value="Proline_Racemase"/>
    <property type="match status" value="1"/>
</dbReference>
<name>A0A916T1H1_9SPHN</name>
<dbReference type="Gene3D" id="3.10.310.10">
    <property type="entry name" value="Diaminopimelate Epimerase, Chain A, domain 1"/>
    <property type="match status" value="2"/>
</dbReference>
<dbReference type="NCBIfam" id="NF010578">
    <property type="entry name" value="PRK13971.1"/>
    <property type="match status" value="1"/>
</dbReference>
<dbReference type="InterPro" id="IPR008794">
    <property type="entry name" value="Pro_racemase_fam"/>
</dbReference>
<keyword evidence="3" id="KW-1185">Reference proteome</keyword>
<dbReference type="PANTHER" id="PTHR33442:SF1">
    <property type="entry name" value="TRANS-3-HYDROXY-L-PROLINE DEHYDRATASE"/>
    <property type="match status" value="1"/>
</dbReference>
<dbReference type="SUPFAM" id="SSF54506">
    <property type="entry name" value="Diaminopimelate epimerase-like"/>
    <property type="match status" value="1"/>
</dbReference>
<sequence length="336" mass="35964">MRHTFFCIDGHTAGNPVRLVAGGAPLLRGGSMSERRQDFLERFDWIRTGLCFEPRGHAMMSGGFLYPPTQEDTDIGILFIETSGCLPMCGHGTIGMITFGLEHGLITPREPGRLRVEVPAGVIDIAYSVEGERVTGVRITNVPAYVAARGIAIEVEGIGPLTVDLAYGGNYYAIVEPQGAYKGLDAMGAEWLVEMGRRVRTAMQAAIEPVHPLDPTIRGVSHVLWADAPRGGGADGAADGRNAVFYGEGAIDRSPCGTGTSARLAHLADRGVLKPGDRFVHESYIGSRFIGRVETATEVDGIPAIVPSVEGSAIATGFNTIWIDRADPFWKGFAVR</sequence>